<dbReference type="AlphaFoldDB" id="A0A1B6M967"/>
<sequence>TVDYLANILFISAIPDLTQPTKTANHTTSRSSLVDVNLYELDQRILKALQSPRQDASQGQQLIKDAYDYKTYLEKMVTKLEENLSNKLLTIILSQPPQHIHFPFDEEQLKKAFSWTADQWDYFNHIFESSFLIWKRLELLKEDTHEIN</sequence>
<name>A0A1B6M967_9HEMI</name>
<protein>
    <recommendedName>
        <fullName evidence="2">Dynein heavy chain tail domain-containing protein</fullName>
    </recommendedName>
</protein>
<organism evidence="1">
    <name type="scientific">Graphocephala atropunctata</name>
    <dbReference type="NCBI Taxonomy" id="36148"/>
    <lineage>
        <taxon>Eukaryota</taxon>
        <taxon>Metazoa</taxon>
        <taxon>Ecdysozoa</taxon>
        <taxon>Arthropoda</taxon>
        <taxon>Hexapoda</taxon>
        <taxon>Insecta</taxon>
        <taxon>Pterygota</taxon>
        <taxon>Neoptera</taxon>
        <taxon>Paraneoptera</taxon>
        <taxon>Hemiptera</taxon>
        <taxon>Auchenorrhyncha</taxon>
        <taxon>Membracoidea</taxon>
        <taxon>Cicadellidae</taxon>
        <taxon>Cicadellinae</taxon>
        <taxon>Cicadellini</taxon>
        <taxon>Graphocephala</taxon>
    </lineage>
</organism>
<evidence type="ECO:0008006" key="2">
    <source>
        <dbReference type="Google" id="ProtNLM"/>
    </source>
</evidence>
<reference evidence="1" key="1">
    <citation type="submission" date="2015-11" db="EMBL/GenBank/DDBJ databases">
        <title>De novo transcriptome assembly of four potential Pierce s Disease insect vectors from Arizona vineyards.</title>
        <authorList>
            <person name="Tassone E.E."/>
        </authorList>
    </citation>
    <scope>NUCLEOTIDE SEQUENCE</scope>
</reference>
<proteinExistence type="predicted"/>
<feature type="non-terminal residue" evidence="1">
    <location>
        <position position="1"/>
    </location>
</feature>
<dbReference type="EMBL" id="GEBQ01007519">
    <property type="protein sequence ID" value="JAT32458.1"/>
    <property type="molecule type" value="Transcribed_RNA"/>
</dbReference>
<accession>A0A1B6M967</accession>
<gene>
    <name evidence="1" type="ORF">g.52018</name>
</gene>
<evidence type="ECO:0000313" key="1">
    <source>
        <dbReference type="EMBL" id="JAT32458.1"/>
    </source>
</evidence>